<accession>A0A6P8B502</accession>
<feature type="transmembrane region" description="Helical" evidence="1">
    <location>
        <begin position="404"/>
        <end position="424"/>
    </location>
</feature>
<name>A0A6P8B502_PYRGI</name>
<proteinExistence type="predicted"/>
<keyword evidence="1" id="KW-0812">Transmembrane</keyword>
<evidence type="ECO:0000313" key="3">
    <source>
        <dbReference type="RefSeq" id="XP_030982233.1"/>
    </source>
</evidence>
<keyword evidence="2" id="KW-1185">Reference proteome</keyword>
<dbReference type="Proteomes" id="UP000515153">
    <property type="component" value="Chromosome I"/>
</dbReference>
<gene>
    <name evidence="3" type="ORF">PgNI_06647</name>
</gene>
<protein>
    <submittedName>
        <fullName evidence="3">Uncharacterized protein</fullName>
    </submittedName>
</protein>
<reference evidence="2 3" key="1">
    <citation type="journal article" date="2019" name="Mol. Biol. Evol.">
        <title>Blast fungal genomes show frequent chromosomal changes, gene gains and losses, and effector gene turnover.</title>
        <authorList>
            <person name="Gomez Luciano L.B."/>
            <person name="Jason Tsai I."/>
            <person name="Chuma I."/>
            <person name="Tosa Y."/>
            <person name="Chen Y.H."/>
            <person name="Li J.Y."/>
            <person name="Li M.Y."/>
            <person name="Jade Lu M.Y."/>
            <person name="Nakayashiki H."/>
            <person name="Li W.H."/>
        </authorList>
    </citation>
    <scope>NUCLEOTIDE SEQUENCE [LARGE SCALE GENOMIC DNA]</scope>
    <source>
        <strain evidence="2 3">NI907</strain>
    </source>
</reference>
<reference evidence="3" key="2">
    <citation type="submission" date="2019-10" db="EMBL/GenBank/DDBJ databases">
        <authorList>
            <consortium name="NCBI Genome Project"/>
        </authorList>
    </citation>
    <scope>NUCLEOTIDE SEQUENCE</scope>
    <source>
        <strain evidence="3">NI907</strain>
    </source>
</reference>
<organism evidence="2 3">
    <name type="scientific">Pyricularia grisea</name>
    <name type="common">Crabgrass-specific blast fungus</name>
    <name type="synonym">Magnaporthe grisea</name>
    <dbReference type="NCBI Taxonomy" id="148305"/>
    <lineage>
        <taxon>Eukaryota</taxon>
        <taxon>Fungi</taxon>
        <taxon>Dikarya</taxon>
        <taxon>Ascomycota</taxon>
        <taxon>Pezizomycotina</taxon>
        <taxon>Sordariomycetes</taxon>
        <taxon>Sordariomycetidae</taxon>
        <taxon>Magnaporthales</taxon>
        <taxon>Pyriculariaceae</taxon>
        <taxon>Pyricularia</taxon>
    </lineage>
</organism>
<dbReference type="AlphaFoldDB" id="A0A6P8B502"/>
<dbReference type="KEGG" id="pgri:PgNI_06647"/>
<evidence type="ECO:0000256" key="1">
    <source>
        <dbReference type="SAM" id="Phobius"/>
    </source>
</evidence>
<dbReference type="GeneID" id="41961577"/>
<feature type="transmembrane region" description="Helical" evidence="1">
    <location>
        <begin position="349"/>
        <end position="371"/>
    </location>
</feature>
<sequence>MEWPLHKTPFISPLEKSLAFLPSAKGCHCRMIRVVGNHVERIDLDTPDDWDHASLLINESGPGLNIIMMPSFSDTNMWRLPIREDQWVKLIERLRLPHIFCLKNLVKQLPSITCFTCPDPSYADEKLFMSMATTSAGYIDVPGGWQQLGMCSSHWVSRELTHGLFASLDEEQMNKVEELLQSAVSEGVVGHPCLALGIGMELMLRRLIRLERNLLKRSTDMQFSLRKFSPQNMTRHNYLDTEYLDWVYKVRQHSDMVLQEIAATKRHLTQAMKRSSPAAWGGEAGFRDRVVDTRFSHRFEDILIELDDLSSRVQSSLNYLVQQVTKVNSLFTQHEAMSSGMAAENGRRIAFMAILYLPISAIAAIFAMPIFKFENDWRDIYLRPVTPSKDDEASGTVPVVSGYIWHYIVISMVLTGITTAILLFGHRLKRRQDKTTEGIALGAVKAGPNNSTALTIAQNSQNANGYWSIV</sequence>
<dbReference type="RefSeq" id="XP_030982233.1">
    <property type="nucleotide sequence ID" value="XM_031126668.1"/>
</dbReference>
<reference evidence="3" key="3">
    <citation type="submission" date="2025-08" db="UniProtKB">
        <authorList>
            <consortium name="RefSeq"/>
        </authorList>
    </citation>
    <scope>IDENTIFICATION</scope>
    <source>
        <strain evidence="3">NI907</strain>
    </source>
</reference>
<evidence type="ECO:0000313" key="2">
    <source>
        <dbReference type="Proteomes" id="UP000515153"/>
    </source>
</evidence>
<keyword evidence="1" id="KW-0472">Membrane</keyword>
<keyword evidence="1" id="KW-1133">Transmembrane helix</keyword>